<dbReference type="PANTHER" id="PTHR12992:SF11">
    <property type="entry name" value="MITOCHONDRIAL COENZYME A DIPHOSPHATASE NUDT8"/>
    <property type="match status" value="1"/>
</dbReference>
<dbReference type="InterPro" id="IPR020084">
    <property type="entry name" value="NUDIX_hydrolase_CS"/>
</dbReference>
<dbReference type="PANTHER" id="PTHR12992">
    <property type="entry name" value="NUDIX HYDROLASE"/>
    <property type="match status" value="1"/>
</dbReference>
<dbReference type="CDD" id="cd03426">
    <property type="entry name" value="NUDIX_CoAse_Nudt7"/>
    <property type="match status" value="1"/>
</dbReference>
<dbReference type="SUPFAM" id="SSF55811">
    <property type="entry name" value="Nudix"/>
    <property type="match status" value="1"/>
</dbReference>
<feature type="domain" description="Nudix hydrolase" evidence="7">
    <location>
        <begin position="21"/>
        <end position="156"/>
    </location>
</feature>
<evidence type="ECO:0000256" key="1">
    <source>
        <dbReference type="ARBA" id="ARBA00001936"/>
    </source>
</evidence>
<dbReference type="InterPro" id="IPR000086">
    <property type="entry name" value="NUDIX_hydrolase_dom"/>
</dbReference>
<accession>A0A844FKC2</accession>
<evidence type="ECO:0000256" key="4">
    <source>
        <dbReference type="ARBA" id="ARBA00022801"/>
    </source>
</evidence>
<organism evidence="8 9">
    <name type="scientific">Anaerosalibacter bizertensis</name>
    <dbReference type="NCBI Taxonomy" id="932217"/>
    <lineage>
        <taxon>Bacteria</taxon>
        <taxon>Bacillati</taxon>
        <taxon>Bacillota</taxon>
        <taxon>Tissierellia</taxon>
        <taxon>Tissierellales</taxon>
        <taxon>Sporanaerobacteraceae</taxon>
        <taxon>Anaerosalibacter</taxon>
    </lineage>
</organism>
<evidence type="ECO:0000259" key="7">
    <source>
        <dbReference type="PROSITE" id="PS51462"/>
    </source>
</evidence>
<dbReference type="InterPro" id="IPR015797">
    <property type="entry name" value="NUDIX_hydrolase-like_dom_sf"/>
</dbReference>
<dbReference type="AlphaFoldDB" id="A0A844FKC2"/>
<protein>
    <submittedName>
        <fullName evidence="8">CoA pyrophosphatase</fullName>
    </submittedName>
</protein>
<proteinExistence type="predicted"/>
<keyword evidence="5" id="KW-0460">Magnesium</keyword>
<dbReference type="OrthoDB" id="9802805at2"/>
<dbReference type="Proteomes" id="UP000462760">
    <property type="component" value="Unassembled WGS sequence"/>
</dbReference>
<dbReference type="Gene3D" id="3.90.79.10">
    <property type="entry name" value="Nucleoside Triphosphate Pyrophosphohydrolase"/>
    <property type="match status" value="1"/>
</dbReference>
<evidence type="ECO:0000313" key="9">
    <source>
        <dbReference type="Proteomes" id="UP000462760"/>
    </source>
</evidence>
<dbReference type="PROSITE" id="PS51462">
    <property type="entry name" value="NUDIX"/>
    <property type="match status" value="1"/>
</dbReference>
<dbReference type="RefSeq" id="WP_154485061.1">
    <property type="nucleotide sequence ID" value="NZ_JBCLQA010000003.1"/>
</dbReference>
<keyword evidence="3" id="KW-0479">Metal-binding</keyword>
<comment type="cofactor">
    <cofactor evidence="2">
        <name>Mg(2+)</name>
        <dbReference type="ChEBI" id="CHEBI:18420"/>
    </cofactor>
</comment>
<evidence type="ECO:0000256" key="3">
    <source>
        <dbReference type="ARBA" id="ARBA00022723"/>
    </source>
</evidence>
<sequence length="204" mass="24034">MKLEKIKQKFEYRRSKPLDIMYNYGVLVPIIERNGQLELIYEVRAKNLKRQPGEISFPGGRVEYGETFKEAAIRETCEELNIRAKNINVIGELDYLVSHANISIYPFLGVLENMKSECIDYSRDEVDHIFTVPINFFMETEPKVHYIDLEAVIGEDFPYDKIPNGKGYYWDKGKYSVYFYEYNDYIIWGMTAKITKNFIDIIKS</sequence>
<keyword evidence="4" id="KW-0378">Hydrolase</keyword>
<dbReference type="EMBL" id="VULR01000024">
    <property type="protein sequence ID" value="MSS44391.1"/>
    <property type="molecule type" value="Genomic_DNA"/>
</dbReference>
<gene>
    <name evidence="8" type="ORF">FYJ27_11835</name>
</gene>
<comment type="cofactor">
    <cofactor evidence="1">
        <name>Mn(2+)</name>
        <dbReference type="ChEBI" id="CHEBI:29035"/>
    </cofactor>
</comment>
<evidence type="ECO:0000256" key="5">
    <source>
        <dbReference type="ARBA" id="ARBA00022842"/>
    </source>
</evidence>
<evidence type="ECO:0000256" key="2">
    <source>
        <dbReference type="ARBA" id="ARBA00001946"/>
    </source>
</evidence>
<keyword evidence="6" id="KW-0464">Manganese</keyword>
<name>A0A844FKC2_9FIRM</name>
<dbReference type="GO" id="GO:0046872">
    <property type="term" value="F:metal ion binding"/>
    <property type="evidence" value="ECO:0007669"/>
    <property type="project" value="UniProtKB-KW"/>
</dbReference>
<dbReference type="Pfam" id="PF00293">
    <property type="entry name" value="NUDIX"/>
    <property type="match status" value="1"/>
</dbReference>
<dbReference type="GO" id="GO:0010945">
    <property type="term" value="F:coenzyme A diphosphatase activity"/>
    <property type="evidence" value="ECO:0007669"/>
    <property type="project" value="InterPro"/>
</dbReference>
<dbReference type="InterPro" id="IPR045121">
    <property type="entry name" value="CoAse"/>
</dbReference>
<comment type="caution">
    <text evidence="8">The sequence shown here is derived from an EMBL/GenBank/DDBJ whole genome shotgun (WGS) entry which is preliminary data.</text>
</comment>
<evidence type="ECO:0000256" key="6">
    <source>
        <dbReference type="ARBA" id="ARBA00023211"/>
    </source>
</evidence>
<reference evidence="8 9" key="1">
    <citation type="submission" date="2019-08" db="EMBL/GenBank/DDBJ databases">
        <title>In-depth cultivation of the pig gut microbiome towards novel bacterial diversity and tailored functional studies.</title>
        <authorList>
            <person name="Wylensek D."/>
            <person name="Hitch T.C.A."/>
            <person name="Clavel T."/>
        </authorList>
    </citation>
    <scope>NUCLEOTIDE SEQUENCE [LARGE SCALE GENOMIC DNA]</scope>
    <source>
        <strain evidence="8 9">Med78-601-WT-4W-RMD-3</strain>
    </source>
</reference>
<evidence type="ECO:0000313" key="8">
    <source>
        <dbReference type="EMBL" id="MSS44391.1"/>
    </source>
</evidence>
<dbReference type="PROSITE" id="PS00893">
    <property type="entry name" value="NUDIX_BOX"/>
    <property type="match status" value="1"/>
</dbReference>